<evidence type="ECO:0000256" key="2">
    <source>
        <dbReference type="ARBA" id="ARBA00006533"/>
    </source>
</evidence>
<dbReference type="Gene3D" id="1.25.10.10">
    <property type="entry name" value="Leucine-rich Repeat Variant"/>
    <property type="match status" value="2"/>
</dbReference>
<dbReference type="InterPro" id="IPR011989">
    <property type="entry name" value="ARM-like"/>
</dbReference>
<organism evidence="10">
    <name type="scientific">Odontella aurita</name>
    <dbReference type="NCBI Taxonomy" id="265563"/>
    <lineage>
        <taxon>Eukaryota</taxon>
        <taxon>Sar</taxon>
        <taxon>Stramenopiles</taxon>
        <taxon>Ochrophyta</taxon>
        <taxon>Bacillariophyta</taxon>
        <taxon>Mediophyceae</taxon>
        <taxon>Biddulphiophycidae</taxon>
        <taxon>Eupodiscales</taxon>
        <taxon>Odontellaceae</taxon>
        <taxon>Odontella</taxon>
    </lineage>
</organism>
<dbReference type="AlphaFoldDB" id="A0A7S4JL97"/>
<comment type="similarity">
    <text evidence="2">Belongs to the CND3 (condensin subunit 3) family.</text>
</comment>
<evidence type="ECO:0000256" key="4">
    <source>
        <dbReference type="ARBA" id="ARBA00022618"/>
    </source>
</evidence>
<evidence type="ECO:0000256" key="1">
    <source>
        <dbReference type="ARBA" id="ARBA00004286"/>
    </source>
</evidence>
<accession>A0A7S4JL97</accession>
<dbReference type="EMBL" id="HBKQ01043037">
    <property type="protein sequence ID" value="CAE2267205.1"/>
    <property type="molecule type" value="Transcribed_RNA"/>
</dbReference>
<dbReference type="GO" id="GO:0051301">
    <property type="term" value="P:cell division"/>
    <property type="evidence" value="ECO:0007669"/>
    <property type="project" value="UniProtKB-KW"/>
</dbReference>
<name>A0A7S4JL97_9STRA</name>
<feature type="compositionally biased region" description="Basic residues" evidence="8">
    <location>
        <begin position="1150"/>
        <end position="1160"/>
    </location>
</feature>
<dbReference type="SUPFAM" id="SSF48371">
    <property type="entry name" value="ARM repeat"/>
    <property type="match status" value="1"/>
</dbReference>
<proteinExistence type="inferred from homology"/>
<dbReference type="PANTHER" id="PTHR14418">
    <property type="entry name" value="CONDENSIN COMPLEX SUBUNIT 3-RELATED"/>
    <property type="match status" value="1"/>
</dbReference>
<dbReference type="GO" id="GO:0000793">
    <property type="term" value="C:condensed chromosome"/>
    <property type="evidence" value="ECO:0007669"/>
    <property type="project" value="TreeGrafter"/>
</dbReference>
<reference evidence="10" key="1">
    <citation type="submission" date="2021-01" db="EMBL/GenBank/DDBJ databases">
        <authorList>
            <person name="Corre E."/>
            <person name="Pelletier E."/>
            <person name="Niang G."/>
            <person name="Scheremetjew M."/>
            <person name="Finn R."/>
            <person name="Kale V."/>
            <person name="Holt S."/>
            <person name="Cochrane G."/>
            <person name="Meng A."/>
            <person name="Brown T."/>
            <person name="Cohen L."/>
        </authorList>
    </citation>
    <scope>NUCLEOTIDE SEQUENCE</scope>
    <source>
        <strain evidence="10">Isolate 1302-5</strain>
    </source>
</reference>
<evidence type="ECO:0000256" key="3">
    <source>
        <dbReference type="ARBA" id="ARBA00022454"/>
    </source>
</evidence>
<evidence type="ECO:0000256" key="5">
    <source>
        <dbReference type="ARBA" id="ARBA00022776"/>
    </source>
</evidence>
<feature type="compositionally biased region" description="Low complexity" evidence="8">
    <location>
        <begin position="1043"/>
        <end position="1062"/>
    </location>
</feature>
<evidence type="ECO:0000256" key="7">
    <source>
        <dbReference type="ARBA" id="ARBA00023306"/>
    </source>
</evidence>
<comment type="subcellular location">
    <subcellularLocation>
        <location evidence="1">Chromosome</location>
    </subcellularLocation>
</comment>
<keyword evidence="6" id="KW-0226">DNA condensation</keyword>
<feature type="domain" description="Nuclear condensin complex subunit 3 C-terminal" evidence="9">
    <location>
        <begin position="624"/>
        <end position="921"/>
    </location>
</feature>
<keyword evidence="7" id="KW-0131">Cell cycle</keyword>
<dbReference type="PANTHER" id="PTHR14418:SF5">
    <property type="entry name" value="CONDENSIN COMPLEX SUBUNIT 3"/>
    <property type="match status" value="1"/>
</dbReference>
<feature type="compositionally biased region" description="Acidic residues" evidence="8">
    <location>
        <begin position="1097"/>
        <end position="1122"/>
    </location>
</feature>
<evidence type="ECO:0000256" key="6">
    <source>
        <dbReference type="ARBA" id="ARBA00023067"/>
    </source>
</evidence>
<keyword evidence="3" id="KW-0158">Chromosome</keyword>
<dbReference type="Pfam" id="PF12719">
    <property type="entry name" value="Cnd3"/>
    <property type="match status" value="1"/>
</dbReference>
<feature type="region of interest" description="Disordered" evidence="8">
    <location>
        <begin position="897"/>
        <end position="927"/>
    </location>
</feature>
<evidence type="ECO:0000256" key="8">
    <source>
        <dbReference type="SAM" id="MobiDB-lite"/>
    </source>
</evidence>
<feature type="compositionally biased region" description="Polar residues" evidence="8">
    <location>
        <begin position="1123"/>
        <end position="1133"/>
    </location>
</feature>
<gene>
    <name evidence="10" type="ORF">OAUR00152_LOCUS29631</name>
</gene>
<feature type="region of interest" description="Disordered" evidence="8">
    <location>
        <begin position="1"/>
        <end position="25"/>
    </location>
</feature>
<keyword evidence="5" id="KW-0498">Mitosis</keyword>
<evidence type="ECO:0000259" key="9">
    <source>
        <dbReference type="Pfam" id="PF12719"/>
    </source>
</evidence>
<dbReference type="InterPro" id="IPR016024">
    <property type="entry name" value="ARM-type_fold"/>
</dbReference>
<sequence>MTRRRSKQPATPSPQPSPSSPSSLTDLVLSHFDRHQRGVSGVAEGVPDSEGGVLDTRSRATRLRDDISSELLNRYVAVAASLEDEHAKSSTLEIVEAAREEIIKAVILCVDVSLEAVASAKGATGMNAIEESVEATLDLVAAFACGRGDGTIGAAVISRAVTLSSKVQSDTIRSKACDLLGMCVSYALGSESSNKRDLGGKKKRRSKGKRRDDITSFIYGLEIAQANGKLEPWRVECINDSGAALLPRLTDKSQAVRLSAVKACRAFFQHNGIFDEIPNEDLLKALLAQLTHDSSFKCRSAAALAVPVTKETLPLLLERVGDVKTKVRVYVLEAIRSKVDFAEDLSEEQRVDILRSGLTERCPETNRATVEMLCCGWMKAVKFDPIDFLRLLDPVANEEICEKAVRAIIAASNDDENDMLKDLSDPEIRAYKEGMDKKVSVDATADEEPILDPAAALYLRVLCDETEASTSLSPSEKANALGKLLPDIPALGQTMKKHLDRLVTSMRSDEDHSDGEDSNEDTIATEDAECFICSQLLKMARRSSDLQEEGSRRHFVSLMCEMLGSIKTPEDLLEGCVMALHAAHDMDARFLQTVSEIVSNVGDDETMSDESADMDTSALEQVRVVSILSLALEAVSTYVGTSRNTAVLDSLSAHIVPAVTSPNTAAREAGVGCLGRFALLAGQDRAITELKPLLLQVCSNGEERMEVRAQAAMALCDLTLVFGDEVQEDKEEEKDSFAFLLSEMLCHANPAMVAVAAEIVAKLLLAGRISDPTLLAHVVVAFFDKNLADAATSVDGDSDQEAAGDVGSHVRMQQILSLFFPAFAMKSREGRETLTACIRPLLSIVDSRMATKEKGTRKSRGNGRNLSWPIAKMIEFVCSAVDVGIESREELQQAAAKTQVEESSNDEKSNNCSVESVEEKVKEQDTEEPSSTLLASIAITEFLIEQSASLTIAYLRALCKILGGAYIDVEIDDPKCLSRLKSNMDHLAMVVTDDSSIRSLENLIGVLDEYESEEDNGDDGEDDSAASLADAVEKTTLDDDNGDTMAGDDSGDGASSGSVSENAENEESQANEFTVHDSFGSIGIEPEEEGERTNPASDDEDDFFAEVGGDEDFMDVISDNDDSSFSSKENVGNRSRGKTGSGNKDDAKSAPRRKSTRRRQLANVNA</sequence>
<dbReference type="InterPro" id="IPR027165">
    <property type="entry name" value="CND3"/>
</dbReference>
<dbReference type="GO" id="GO:0000796">
    <property type="term" value="C:condensin complex"/>
    <property type="evidence" value="ECO:0007669"/>
    <property type="project" value="InterPro"/>
</dbReference>
<dbReference type="GO" id="GO:0007076">
    <property type="term" value="P:mitotic chromosome condensation"/>
    <property type="evidence" value="ECO:0007669"/>
    <property type="project" value="InterPro"/>
</dbReference>
<protein>
    <recommendedName>
        <fullName evidence="9">Nuclear condensin complex subunit 3 C-terminal domain-containing protein</fullName>
    </recommendedName>
</protein>
<keyword evidence="4" id="KW-0132">Cell division</keyword>
<evidence type="ECO:0000313" key="10">
    <source>
        <dbReference type="EMBL" id="CAE2267205.1"/>
    </source>
</evidence>
<dbReference type="InterPro" id="IPR025977">
    <property type="entry name" value="Cnd3_C"/>
</dbReference>
<feature type="region of interest" description="Disordered" evidence="8">
    <location>
        <begin position="1034"/>
        <end position="1166"/>
    </location>
</feature>